<dbReference type="SMART" id="SM00365">
    <property type="entry name" value="LRR_SD22"/>
    <property type="match status" value="4"/>
</dbReference>
<evidence type="ECO:0000313" key="5">
    <source>
        <dbReference type="Proteomes" id="UP000504635"/>
    </source>
</evidence>
<accession>A0A6J2XFB5</accession>
<feature type="transmembrane region" description="Helical" evidence="4">
    <location>
        <begin position="339"/>
        <end position="358"/>
    </location>
</feature>
<keyword evidence="4" id="KW-0812">Transmembrane</keyword>
<keyword evidence="3" id="KW-0677">Repeat</keyword>
<organism evidence="5 6">
    <name type="scientific">Sitophilus oryzae</name>
    <name type="common">Rice weevil</name>
    <name type="synonym">Curculio oryzae</name>
    <dbReference type="NCBI Taxonomy" id="7048"/>
    <lineage>
        <taxon>Eukaryota</taxon>
        <taxon>Metazoa</taxon>
        <taxon>Ecdysozoa</taxon>
        <taxon>Arthropoda</taxon>
        <taxon>Hexapoda</taxon>
        <taxon>Insecta</taxon>
        <taxon>Pterygota</taxon>
        <taxon>Neoptera</taxon>
        <taxon>Endopterygota</taxon>
        <taxon>Coleoptera</taxon>
        <taxon>Polyphaga</taxon>
        <taxon>Cucujiformia</taxon>
        <taxon>Curculionidae</taxon>
        <taxon>Dryophthorinae</taxon>
        <taxon>Sitophilus</taxon>
    </lineage>
</organism>
<evidence type="ECO:0000256" key="1">
    <source>
        <dbReference type="ARBA" id="ARBA00022614"/>
    </source>
</evidence>
<dbReference type="PROSITE" id="PS51450">
    <property type="entry name" value="LRR"/>
    <property type="match status" value="1"/>
</dbReference>
<dbReference type="GeneID" id="115877849"/>
<evidence type="ECO:0000256" key="2">
    <source>
        <dbReference type="ARBA" id="ARBA00022729"/>
    </source>
</evidence>
<dbReference type="SMART" id="SM00369">
    <property type="entry name" value="LRR_TYP"/>
    <property type="match status" value="7"/>
</dbReference>
<evidence type="ECO:0000256" key="4">
    <source>
        <dbReference type="SAM" id="Phobius"/>
    </source>
</evidence>
<protein>
    <submittedName>
        <fullName evidence="6">Toll-like receptor 3 isoform X6</fullName>
    </submittedName>
</protein>
<dbReference type="SUPFAM" id="SSF52058">
    <property type="entry name" value="L domain-like"/>
    <property type="match status" value="1"/>
</dbReference>
<evidence type="ECO:0000256" key="3">
    <source>
        <dbReference type="ARBA" id="ARBA00022737"/>
    </source>
</evidence>
<dbReference type="PRINTS" id="PR00019">
    <property type="entry name" value="LEURICHRPT"/>
</dbReference>
<dbReference type="AlphaFoldDB" id="A0A6J2XFB5"/>
<dbReference type="InterPro" id="IPR050328">
    <property type="entry name" value="Dev_Immune_Receptor"/>
</dbReference>
<keyword evidence="4" id="KW-0472">Membrane</keyword>
<evidence type="ECO:0000313" key="6">
    <source>
        <dbReference type="RefSeq" id="XP_030750038.1"/>
    </source>
</evidence>
<dbReference type="OrthoDB" id="338650at2759"/>
<dbReference type="InterPro" id="IPR001611">
    <property type="entry name" value="Leu-rich_rpt"/>
</dbReference>
<sequence length="378" mass="43474">MSDTGTHFPPQTYSSIFNLNALAEEESSASSKENGVKEEGSQILDCFITSMERTFLIFLYYLFIIRAENNSTRDCSSCSNSTVNNEDWTLEIKLDLSRKNLSKLNDKQLLPFSCLTELNLSRNNFQSLSSSYFKGLSNLKYLKFNRNKIERIIESCFVNLESLEMLDLSRNTISVIEDSAFRSLNQLKKLLLSRNSIAEIRNKTFNDLSDLRELDLSYNNLSFVMTTMLRKLSSLETLNLSNNKIVIFSVKDVIFPRLLSLNLSSNRIPFIDIDMFNITFTNELFSVDINCNQFSCTALELTLKTAEKIYVKLVPGVEVHNKRSREGIFCIIERESHTLNIIMTLVLITIILALLLCIDRSMGYRFINKLFCCFKTCR</sequence>
<dbReference type="GO" id="GO:0031012">
    <property type="term" value="C:extracellular matrix"/>
    <property type="evidence" value="ECO:0007669"/>
    <property type="project" value="TreeGrafter"/>
</dbReference>
<dbReference type="Proteomes" id="UP000504635">
    <property type="component" value="Unplaced"/>
</dbReference>
<dbReference type="GO" id="GO:0005615">
    <property type="term" value="C:extracellular space"/>
    <property type="evidence" value="ECO:0007669"/>
    <property type="project" value="TreeGrafter"/>
</dbReference>
<keyword evidence="4" id="KW-1133">Transmembrane helix</keyword>
<keyword evidence="2" id="KW-0732">Signal</keyword>
<dbReference type="PANTHER" id="PTHR24373">
    <property type="entry name" value="SLIT RELATED LEUCINE-RICH REPEAT NEURONAL PROTEIN"/>
    <property type="match status" value="1"/>
</dbReference>
<keyword evidence="5" id="KW-1185">Reference proteome</keyword>
<dbReference type="RefSeq" id="XP_030750038.1">
    <property type="nucleotide sequence ID" value="XM_030894178.1"/>
</dbReference>
<gene>
    <name evidence="6" type="primary">LOC115877849</name>
</gene>
<name>A0A6J2XFB5_SITOR</name>
<keyword evidence="1" id="KW-0433">Leucine-rich repeat</keyword>
<dbReference type="InterPro" id="IPR032675">
    <property type="entry name" value="LRR_dom_sf"/>
</dbReference>
<reference evidence="6" key="1">
    <citation type="submission" date="2025-08" db="UniProtKB">
        <authorList>
            <consortium name="RefSeq"/>
        </authorList>
    </citation>
    <scope>IDENTIFICATION</scope>
    <source>
        <tissue evidence="6">Gonads</tissue>
    </source>
</reference>
<dbReference type="InterPro" id="IPR003591">
    <property type="entry name" value="Leu-rich_rpt_typical-subtyp"/>
</dbReference>
<dbReference type="Gene3D" id="3.80.10.10">
    <property type="entry name" value="Ribonuclease Inhibitor"/>
    <property type="match status" value="1"/>
</dbReference>
<dbReference type="PANTHER" id="PTHR24373:SF370">
    <property type="entry name" value="FISH-LIPS, ISOFORM E"/>
    <property type="match status" value="1"/>
</dbReference>
<proteinExistence type="predicted"/>
<dbReference type="Pfam" id="PF13855">
    <property type="entry name" value="LRR_8"/>
    <property type="match status" value="2"/>
</dbReference>